<evidence type="ECO:0000313" key="3">
    <source>
        <dbReference type="Proteomes" id="UP001275315"/>
    </source>
</evidence>
<keyword evidence="3" id="KW-1185">Reference proteome</keyword>
<comment type="caution">
    <text evidence="2">The sequence shown here is derived from an EMBL/GenBank/DDBJ whole genome shotgun (WGS) entry which is preliminary data.</text>
</comment>
<gene>
    <name evidence="2" type="ORF">RWD45_18235</name>
</gene>
<dbReference type="Proteomes" id="UP001275315">
    <property type="component" value="Unassembled WGS sequence"/>
</dbReference>
<accession>A0ABU5CUY4</accession>
<dbReference type="RefSeq" id="WP_320380993.1">
    <property type="nucleotide sequence ID" value="NZ_JAWDIQ010000003.1"/>
</dbReference>
<evidence type="ECO:0000256" key="1">
    <source>
        <dbReference type="SAM" id="Coils"/>
    </source>
</evidence>
<proteinExistence type="predicted"/>
<protein>
    <submittedName>
        <fullName evidence="2">Uncharacterized protein</fullName>
    </submittedName>
</protein>
<dbReference type="EMBL" id="JAWDIQ010000003">
    <property type="protein sequence ID" value="MDY0410131.1"/>
    <property type="molecule type" value="Genomic_DNA"/>
</dbReference>
<name>A0ABU5CUY4_9BACI</name>
<feature type="coiled-coil region" evidence="1">
    <location>
        <begin position="94"/>
        <end position="121"/>
    </location>
</feature>
<evidence type="ECO:0000313" key="2">
    <source>
        <dbReference type="EMBL" id="MDY0410131.1"/>
    </source>
</evidence>
<keyword evidence="1" id="KW-0175">Coiled coil</keyword>
<reference evidence="2 3" key="1">
    <citation type="submission" date="2023-10" db="EMBL/GenBank/DDBJ databases">
        <title>Virgibacillus soli CC-YMP-6 genome.</title>
        <authorList>
            <person name="Miliotis G."/>
            <person name="Sengupta P."/>
            <person name="Hameed A."/>
            <person name="Chuvochina M."/>
            <person name="Mcdonagh F."/>
            <person name="Simpson A.C."/>
            <person name="Singh N.K."/>
            <person name="Rekha P.D."/>
            <person name="Raman K."/>
            <person name="Hugenholtz P."/>
            <person name="Venkateswaran K."/>
        </authorList>
    </citation>
    <scope>NUCLEOTIDE SEQUENCE [LARGE SCALE GENOMIC DNA]</scope>
    <source>
        <strain evidence="2 3">CC-YMP-6</strain>
    </source>
</reference>
<sequence>MDLKAYSTELKKINDKIEQLQAKNKEAINNLNALETEYETAVANMQDEKADHLHQKKYEIEQTINNRKNKINILQNKNNPRLERAATETIKAYYAEREKQLQEAVKLVKELERVKEQYFKLCGQLRDINEKHSRIKKKLDEPTRPQTIANCRNRQKVCS</sequence>
<feature type="coiled-coil region" evidence="1">
    <location>
        <begin position="3"/>
        <end position="51"/>
    </location>
</feature>
<organism evidence="2 3">
    <name type="scientific">Paracerasibacillus soli</name>
    <dbReference type="NCBI Taxonomy" id="480284"/>
    <lineage>
        <taxon>Bacteria</taxon>
        <taxon>Bacillati</taxon>
        <taxon>Bacillota</taxon>
        <taxon>Bacilli</taxon>
        <taxon>Bacillales</taxon>
        <taxon>Bacillaceae</taxon>
        <taxon>Paracerasibacillus</taxon>
    </lineage>
</organism>